<dbReference type="EMBL" id="CAFBLP010000133">
    <property type="protein sequence ID" value="CAB4894487.1"/>
    <property type="molecule type" value="Genomic_DNA"/>
</dbReference>
<name>A0A6J7FGD3_9ZZZZ</name>
<protein>
    <submittedName>
        <fullName evidence="1">Unannotated protein</fullName>
    </submittedName>
</protein>
<proteinExistence type="predicted"/>
<dbReference type="AlphaFoldDB" id="A0A6J7FGD3"/>
<accession>A0A6J7FGD3</accession>
<sequence>MIDDGDAVGELIGLFEVLRGEQHRGALGVEPTDLFPQGEAAHRVKAGGGFVEEQHGGLVDERQRQVEAATHAARIRADTPCGSAGEADALEQVVAAALHM</sequence>
<reference evidence="1" key="1">
    <citation type="submission" date="2020-05" db="EMBL/GenBank/DDBJ databases">
        <authorList>
            <person name="Chiriac C."/>
            <person name="Salcher M."/>
            <person name="Ghai R."/>
            <person name="Kavagutti S V."/>
        </authorList>
    </citation>
    <scope>NUCLEOTIDE SEQUENCE</scope>
</reference>
<evidence type="ECO:0000313" key="1">
    <source>
        <dbReference type="EMBL" id="CAB4894487.1"/>
    </source>
</evidence>
<dbReference type="AntiFam" id="ANF00095">
    <property type="entry name" value="Shadow ORF (opposite ABC transporters)"/>
</dbReference>
<organism evidence="1">
    <name type="scientific">freshwater metagenome</name>
    <dbReference type="NCBI Taxonomy" id="449393"/>
    <lineage>
        <taxon>unclassified sequences</taxon>
        <taxon>metagenomes</taxon>
        <taxon>ecological metagenomes</taxon>
    </lineage>
</organism>
<dbReference type="AntiFam" id="ANF00142">
    <property type="entry name" value="Shadow ORF (opposite yadG)"/>
</dbReference>
<gene>
    <name evidence="1" type="ORF">UFOPK3376_03073</name>
</gene>